<evidence type="ECO:0000256" key="9">
    <source>
        <dbReference type="ARBA" id="ARBA00031366"/>
    </source>
</evidence>
<dbReference type="GO" id="GO:0005743">
    <property type="term" value="C:mitochondrial inner membrane"/>
    <property type="evidence" value="ECO:0007669"/>
    <property type="project" value="UniProtKB-SubCell"/>
</dbReference>
<comment type="subcellular location">
    <subcellularLocation>
        <location evidence="1">Mitochondrion inner membrane</location>
        <topology evidence="1">Peripheral membrane protein</topology>
        <orientation evidence="1">Matrix side</orientation>
    </subcellularLocation>
</comment>
<keyword evidence="3 11" id="KW-0479">Metal-binding</keyword>
<proteinExistence type="inferred from homology"/>
<dbReference type="PANTHER" id="PTHR10122:SF0">
    <property type="entry name" value="CYTOCHROME C OXIDASE SUBUNIT 5B, ISOFORM A-RELATED"/>
    <property type="match status" value="1"/>
</dbReference>
<feature type="binding site" evidence="11">
    <location>
        <position position="135"/>
    </location>
    <ligand>
        <name>Zn(2+)</name>
        <dbReference type="ChEBI" id="CHEBI:29105"/>
    </ligand>
</feature>
<gene>
    <name evidence="12" type="ORF">MKK02DRAFT_39645</name>
</gene>
<dbReference type="Pfam" id="PF01215">
    <property type="entry name" value="COX5B"/>
    <property type="match status" value="1"/>
</dbReference>
<dbReference type="FunFam" id="2.60.11.10:FF:000003">
    <property type="entry name" value="Cytochrome c oxidase subunit IV"/>
    <property type="match status" value="1"/>
</dbReference>
<reference evidence="12" key="1">
    <citation type="journal article" date="2022" name="G3 (Bethesda)">
        <title>High quality genome of the basidiomycete yeast Dioszegia hungarica PDD-24b-2 isolated from cloud water.</title>
        <authorList>
            <person name="Jarrige D."/>
            <person name="Haridas S."/>
            <person name="Bleykasten-Grosshans C."/>
            <person name="Joly M."/>
            <person name="Nadalig T."/>
            <person name="Sancelme M."/>
            <person name="Vuilleumier S."/>
            <person name="Grigoriev I.V."/>
            <person name="Amato P."/>
            <person name="Bringel F."/>
        </authorList>
    </citation>
    <scope>NUCLEOTIDE SEQUENCE</scope>
    <source>
        <strain evidence="12">PDD-24b-2</strain>
    </source>
</reference>
<dbReference type="PROSITE" id="PS51359">
    <property type="entry name" value="COX5B_2"/>
    <property type="match status" value="1"/>
</dbReference>
<sequence>MASVFRSLRALPLARLAAAPRPAAFAPVKAFSTSVARSAGAGPPQLLGPGAKAGTIPSDEEQATGLERFELLGKLEGVDVFDMKAIEMTRLGTLEEPVQIYSLYPERQVGCTGFPADSHDTIWMTVNHSMKHHRCQECGCVYALNFQGDPHLLEGGHEHHH</sequence>
<feature type="binding site" evidence="11">
    <location>
        <position position="138"/>
    </location>
    <ligand>
        <name>Zn(2+)</name>
        <dbReference type="ChEBI" id="CHEBI:29105"/>
    </ligand>
</feature>
<keyword evidence="6" id="KW-0809">Transit peptide</keyword>
<evidence type="ECO:0000256" key="11">
    <source>
        <dbReference type="PIRSR" id="PIRSR602124-2"/>
    </source>
</evidence>
<evidence type="ECO:0000256" key="3">
    <source>
        <dbReference type="ARBA" id="ARBA00022723"/>
    </source>
</evidence>
<keyword evidence="5 11" id="KW-0862">Zinc</keyword>
<dbReference type="GO" id="GO:0006123">
    <property type="term" value="P:mitochondrial electron transport, cytochrome c to oxygen"/>
    <property type="evidence" value="ECO:0007669"/>
    <property type="project" value="InterPro"/>
</dbReference>
<dbReference type="SUPFAM" id="SSF57802">
    <property type="entry name" value="Rubredoxin-like"/>
    <property type="match status" value="1"/>
</dbReference>
<accession>A0AA38LX69</accession>
<name>A0AA38LX69_9TREE</name>
<dbReference type="AlphaFoldDB" id="A0AA38LX69"/>
<keyword evidence="4" id="KW-0999">Mitochondrion inner membrane</keyword>
<dbReference type="Proteomes" id="UP001164286">
    <property type="component" value="Unassembled WGS sequence"/>
</dbReference>
<dbReference type="RefSeq" id="XP_052949122.1">
    <property type="nucleotide sequence ID" value="XM_053090705.1"/>
</dbReference>
<dbReference type="Gene3D" id="2.60.11.10">
    <property type="entry name" value="Cytochrome c oxidase, subunit Vb"/>
    <property type="match status" value="1"/>
</dbReference>
<feature type="binding site" evidence="11">
    <location>
        <position position="111"/>
    </location>
    <ligand>
        <name>Zn(2+)</name>
        <dbReference type="ChEBI" id="CHEBI:29105"/>
    </ligand>
</feature>
<dbReference type="PANTHER" id="PTHR10122">
    <property type="entry name" value="CYTOCHROME C OXIDASE SUBUNIT 5B, MITOCHONDRIAL"/>
    <property type="match status" value="1"/>
</dbReference>
<evidence type="ECO:0000313" key="13">
    <source>
        <dbReference type="Proteomes" id="UP001164286"/>
    </source>
</evidence>
<dbReference type="InterPro" id="IPR002124">
    <property type="entry name" value="Cyt_c_oxidase_su5b"/>
</dbReference>
<evidence type="ECO:0000256" key="7">
    <source>
        <dbReference type="ARBA" id="ARBA00023128"/>
    </source>
</evidence>
<keyword evidence="7" id="KW-0496">Mitochondrion</keyword>
<keyword evidence="13" id="KW-1185">Reference proteome</keyword>
<dbReference type="EMBL" id="JAKWFO010000001">
    <property type="protein sequence ID" value="KAI9639345.1"/>
    <property type="molecule type" value="Genomic_DNA"/>
</dbReference>
<dbReference type="CDD" id="cd00924">
    <property type="entry name" value="Cyt_c_Oxidase_Vb"/>
    <property type="match status" value="1"/>
</dbReference>
<organism evidence="12 13">
    <name type="scientific">Dioszegia hungarica</name>
    <dbReference type="NCBI Taxonomy" id="4972"/>
    <lineage>
        <taxon>Eukaryota</taxon>
        <taxon>Fungi</taxon>
        <taxon>Dikarya</taxon>
        <taxon>Basidiomycota</taxon>
        <taxon>Agaricomycotina</taxon>
        <taxon>Tremellomycetes</taxon>
        <taxon>Tremellales</taxon>
        <taxon>Bulleribasidiaceae</taxon>
        <taxon>Dioszegia</taxon>
    </lineage>
</organism>
<evidence type="ECO:0000313" key="12">
    <source>
        <dbReference type="EMBL" id="KAI9639345.1"/>
    </source>
</evidence>
<evidence type="ECO:0000256" key="4">
    <source>
        <dbReference type="ARBA" id="ARBA00022792"/>
    </source>
</evidence>
<protein>
    <recommendedName>
        <fullName evidence="10">Cytochrome c oxidase subunit 4, mitochondrial</fullName>
    </recommendedName>
    <alternativeName>
        <fullName evidence="9">Cytochrome c oxidase polypeptide IV</fullName>
    </alternativeName>
</protein>
<comment type="similarity">
    <text evidence="2">Belongs to the cytochrome c oxidase subunit 5B family.</text>
</comment>
<keyword evidence="8" id="KW-0472">Membrane</keyword>
<evidence type="ECO:0000256" key="6">
    <source>
        <dbReference type="ARBA" id="ARBA00022946"/>
    </source>
</evidence>
<dbReference type="GO" id="GO:0045277">
    <property type="term" value="C:respiratory chain complex IV"/>
    <property type="evidence" value="ECO:0007669"/>
    <property type="project" value="InterPro"/>
</dbReference>
<comment type="caution">
    <text evidence="12">The sequence shown here is derived from an EMBL/GenBank/DDBJ whole genome shotgun (WGS) entry which is preliminary data.</text>
</comment>
<dbReference type="GO" id="GO:0046872">
    <property type="term" value="F:metal ion binding"/>
    <property type="evidence" value="ECO:0007669"/>
    <property type="project" value="UniProtKB-KW"/>
</dbReference>
<evidence type="ECO:0000256" key="10">
    <source>
        <dbReference type="ARBA" id="ARBA00070613"/>
    </source>
</evidence>
<evidence type="ECO:0000256" key="5">
    <source>
        <dbReference type="ARBA" id="ARBA00022833"/>
    </source>
</evidence>
<dbReference type="GeneID" id="77729910"/>
<evidence type="ECO:0000256" key="2">
    <source>
        <dbReference type="ARBA" id="ARBA00010292"/>
    </source>
</evidence>
<evidence type="ECO:0000256" key="8">
    <source>
        <dbReference type="ARBA" id="ARBA00023136"/>
    </source>
</evidence>
<dbReference type="InterPro" id="IPR036972">
    <property type="entry name" value="Cyt_c_oxidase_su5b_sf"/>
</dbReference>
<feature type="binding site" evidence="11">
    <location>
        <position position="119"/>
    </location>
    <ligand>
        <name>Zn(2+)</name>
        <dbReference type="ChEBI" id="CHEBI:29105"/>
    </ligand>
</feature>
<evidence type="ECO:0000256" key="1">
    <source>
        <dbReference type="ARBA" id="ARBA00004443"/>
    </source>
</evidence>